<sequence>MICLYPTKENPTSWRLQYKSLRVQVYFPFKKYGSRDAALLVAQERANALEQRKIAQKLRSELDYNRIFDELGNVKGLGFKGLGKKDLLARMQVTVNGKQIGTTRRLCNRDLIDAFKELAYWRMAKLNISPDYDIKRQLKVSFRLFEQAYQHRLQNELD</sequence>
<name>A0ABX4X0M8_VIBVL</name>
<keyword evidence="2" id="KW-1185">Reference proteome</keyword>
<proteinExistence type="predicted"/>
<comment type="caution">
    <text evidence="1">The sequence shown here is derived from an EMBL/GenBank/DDBJ whole genome shotgun (WGS) entry which is preliminary data.</text>
</comment>
<gene>
    <name evidence="1" type="ORF">AL548_007455</name>
</gene>
<organism evidence="1 2">
    <name type="scientific">Vibrio vulnificus</name>
    <dbReference type="NCBI Taxonomy" id="672"/>
    <lineage>
        <taxon>Bacteria</taxon>
        <taxon>Pseudomonadati</taxon>
        <taxon>Pseudomonadota</taxon>
        <taxon>Gammaproteobacteria</taxon>
        <taxon>Vibrionales</taxon>
        <taxon>Vibrionaceae</taxon>
        <taxon>Vibrio</taxon>
    </lineage>
</organism>
<dbReference type="RefSeq" id="WP_039549102.1">
    <property type="nucleotide sequence ID" value="NZ_JAMQXX010000038.1"/>
</dbReference>
<dbReference type="EMBL" id="LOSH02000002">
    <property type="protein sequence ID" value="PNM76945.1"/>
    <property type="molecule type" value="Genomic_DNA"/>
</dbReference>
<dbReference type="Proteomes" id="UP000054370">
    <property type="component" value="Unassembled WGS sequence"/>
</dbReference>
<reference evidence="1" key="1">
    <citation type="submission" date="2017-12" db="EMBL/GenBank/DDBJ databases">
        <title>FDA dAtabase for Regulatory Grade micrObial Sequences (FDA-ARGOS): Supporting development and validation of Infectious Disease Dx tests.</title>
        <authorList>
            <person name="Hoffmann M."/>
            <person name="Allard M."/>
            <person name="Evans P."/>
            <person name="Brown E."/>
            <person name="Tallon L.J."/>
            <person name="Sadzewicz L."/>
            <person name="Sengamalay N."/>
            <person name="Ott S."/>
            <person name="Godinez A."/>
            <person name="Nagaraj S."/>
            <person name="Vavikolanu K."/>
            <person name="Aluvathingal J."/>
            <person name="Nadendla S."/>
            <person name="Hobson J."/>
            <person name="Sichtig H."/>
        </authorList>
    </citation>
    <scope>NUCLEOTIDE SEQUENCE [LARGE SCALE GENOMIC DNA]</scope>
    <source>
        <strain evidence="1">FDAARGOS_118</strain>
    </source>
</reference>
<protein>
    <recommendedName>
        <fullName evidence="3">Integrase</fullName>
    </recommendedName>
</protein>
<evidence type="ECO:0008006" key="3">
    <source>
        <dbReference type="Google" id="ProtNLM"/>
    </source>
</evidence>
<evidence type="ECO:0000313" key="1">
    <source>
        <dbReference type="EMBL" id="PNM76945.1"/>
    </source>
</evidence>
<accession>A0ABX4X0M8</accession>
<evidence type="ECO:0000313" key="2">
    <source>
        <dbReference type="Proteomes" id="UP000054370"/>
    </source>
</evidence>